<evidence type="ECO:0000313" key="2">
    <source>
        <dbReference type="Proteomes" id="UP000629025"/>
    </source>
</evidence>
<proteinExistence type="predicted"/>
<sequence length="627" mass="70426">MKLVDYFYYLFSNWIRAKEDWSRRQQEAIERFENKFPNDPSAQYNAYIKWYETNADSWIEKIHAAYYEMLAQFPLTQWNDAIAILDTKDDAGLNEAKQLLNSATIPVPPNEGFSYVPTRGQPLFWTTQLKPTTGFIDFLSDPELQKATLETALLRLEDELMAWRAIIPQVDDKAIQELADNLAAKSKKWREDQKNLRDVYTANAVTAVEIFIDIYSSRGKKLDEADEQEGQKITEDVNNLTEALNQENGQPGDELDWEKIKEAAKKIGEGQDSLNAAQSEMIESGLDLATAATEFLKNKGPKSGFTWLESYISQLETCCARAQEQLKNFSSSANNYYKYLSAVEPEQGKNPNFSPSFGDTAYPSPTSDANASTWTEIKISIDQKQMESTRSLSTFFSELDWGVNLFLGSASGSNVESSTEFAEEFMSAESKIEMGFLAQKILIKREWMKPELFLHTGNMVRVLDKPLSPADQVNIKEISKYSNQDKLLELLSKNSFPSYPVALVVVKDLCVKVTLDASKTKALRDTWDSKKTAGGGLFCFSVSESRAESSENESLNSYAMAGQMILRAPAPQIIGYFVQMLPPDKSTPLTEARVKEIGQAIGFVQDLAMAHRTDPLPKMIKAPAGVN</sequence>
<dbReference type="Proteomes" id="UP000629025">
    <property type="component" value="Unassembled WGS sequence"/>
</dbReference>
<gene>
    <name evidence="1" type="ORF">GCM10011352_17510</name>
</gene>
<keyword evidence="2" id="KW-1185">Reference proteome</keyword>
<dbReference type="EMBL" id="BMIJ01000003">
    <property type="protein sequence ID" value="GGB91942.1"/>
    <property type="molecule type" value="Genomic_DNA"/>
</dbReference>
<name>A0ABQ1K8J1_9GAMM</name>
<comment type="caution">
    <text evidence="1">The sequence shown here is derived from an EMBL/GenBank/DDBJ whole genome shotgun (WGS) entry which is preliminary data.</text>
</comment>
<evidence type="ECO:0000313" key="1">
    <source>
        <dbReference type="EMBL" id="GGB91942.1"/>
    </source>
</evidence>
<organism evidence="1 2">
    <name type="scientific">Marinobacterium zhoushanense</name>
    <dbReference type="NCBI Taxonomy" id="1679163"/>
    <lineage>
        <taxon>Bacteria</taxon>
        <taxon>Pseudomonadati</taxon>
        <taxon>Pseudomonadota</taxon>
        <taxon>Gammaproteobacteria</taxon>
        <taxon>Oceanospirillales</taxon>
        <taxon>Oceanospirillaceae</taxon>
        <taxon>Marinobacterium</taxon>
    </lineage>
</organism>
<reference evidence="2" key="1">
    <citation type="journal article" date="2019" name="Int. J. Syst. Evol. Microbiol.">
        <title>The Global Catalogue of Microorganisms (GCM) 10K type strain sequencing project: providing services to taxonomists for standard genome sequencing and annotation.</title>
        <authorList>
            <consortium name="The Broad Institute Genomics Platform"/>
            <consortium name="The Broad Institute Genome Sequencing Center for Infectious Disease"/>
            <person name="Wu L."/>
            <person name="Ma J."/>
        </authorList>
    </citation>
    <scope>NUCLEOTIDE SEQUENCE [LARGE SCALE GENOMIC DNA]</scope>
    <source>
        <strain evidence="2">CGMCC 1.15341</strain>
    </source>
</reference>
<accession>A0ABQ1K8J1</accession>
<protein>
    <submittedName>
        <fullName evidence="1">Uncharacterized protein</fullName>
    </submittedName>
</protein>